<dbReference type="AlphaFoldDB" id="A0A1W1CGZ2"/>
<dbReference type="InterPro" id="IPR015985">
    <property type="entry name" value="TehB-like_dom"/>
</dbReference>
<organism evidence="2">
    <name type="scientific">hydrothermal vent metagenome</name>
    <dbReference type="NCBI Taxonomy" id="652676"/>
    <lineage>
        <taxon>unclassified sequences</taxon>
        <taxon>metagenomes</taxon>
        <taxon>ecological metagenomes</taxon>
    </lineage>
</organism>
<proteinExistence type="predicted"/>
<dbReference type="SUPFAM" id="SSF53335">
    <property type="entry name" value="S-adenosyl-L-methionine-dependent methyltransferases"/>
    <property type="match status" value="1"/>
</dbReference>
<sequence length="197" mass="22605">MAIEDKERWDKKYINNHPIPSKVPDVVEKYCLLSKGKKALDIACGTGRNAKFLASKGFEVDALDISPVALNSLKGIKNINTKEVDFDNYTLKENAYDLIVCTYYLNRSLFPQIEKALKEDGLFIFETFMHHPDNTKVPSNRSFLLEDGELELTFDERYEILHLKDFMDEIIFGDKAMKASMVARKKHGGISNKDFWA</sequence>
<dbReference type="EMBL" id="FPHN01000177">
    <property type="protein sequence ID" value="SFV64963.1"/>
    <property type="molecule type" value="Genomic_DNA"/>
</dbReference>
<evidence type="ECO:0000313" key="2">
    <source>
        <dbReference type="EMBL" id="SFV64963.1"/>
    </source>
</evidence>
<dbReference type="InterPro" id="IPR029063">
    <property type="entry name" value="SAM-dependent_MTases_sf"/>
</dbReference>
<dbReference type="CDD" id="cd02440">
    <property type="entry name" value="AdoMet_MTases"/>
    <property type="match status" value="1"/>
</dbReference>
<name>A0A1W1CGZ2_9ZZZZ</name>
<dbReference type="PANTHER" id="PTHR43861">
    <property type="entry name" value="TRANS-ACONITATE 2-METHYLTRANSFERASE-RELATED"/>
    <property type="match status" value="1"/>
</dbReference>
<protein>
    <submittedName>
        <fullName evidence="2">Tellurite resistance protein-related protein</fullName>
    </submittedName>
</protein>
<evidence type="ECO:0000259" key="1">
    <source>
        <dbReference type="Pfam" id="PF03848"/>
    </source>
</evidence>
<feature type="domain" description="Tellurite resistance methyltransferase TehB-like" evidence="1">
    <location>
        <begin position="2"/>
        <end position="168"/>
    </location>
</feature>
<dbReference type="Gene3D" id="3.40.50.150">
    <property type="entry name" value="Vaccinia Virus protein VP39"/>
    <property type="match status" value="1"/>
</dbReference>
<gene>
    <name evidence="2" type="ORF">MNB_SV-14-1527</name>
</gene>
<reference evidence="2" key="1">
    <citation type="submission" date="2016-10" db="EMBL/GenBank/DDBJ databases">
        <authorList>
            <person name="de Groot N.N."/>
        </authorList>
    </citation>
    <scope>NUCLEOTIDE SEQUENCE</scope>
</reference>
<dbReference type="Pfam" id="PF03848">
    <property type="entry name" value="TehB"/>
    <property type="match status" value="1"/>
</dbReference>
<accession>A0A1W1CGZ2</accession>